<comment type="similarity">
    <text evidence="2">Belongs to the UPF0057 (PMP3) family.</text>
</comment>
<evidence type="ECO:0000256" key="6">
    <source>
        <dbReference type="SAM" id="MobiDB-lite"/>
    </source>
</evidence>
<feature type="compositionally biased region" description="Polar residues" evidence="6">
    <location>
        <begin position="106"/>
        <end position="124"/>
    </location>
</feature>
<dbReference type="EMBL" id="FO082056">
    <property type="protein sequence ID" value="CCE78676.1"/>
    <property type="molecule type" value="Genomic_DNA"/>
</dbReference>
<dbReference type="Pfam" id="PF01679">
    <property type="entry name" value="Pmp3"/>
    <property type="match status" value="1"/>
</dbReference>
<keyword evidence="3 7" id="KW-0812">Transmembrane</keyword>
<gene>
    <name evidence="8" type="primary">Piso0_000703</name>
    <name evidence="8" type="ORF">GNLVRS01_PISO0D02291g</name>
</gene>
<dbReference type="PANTHER" id="PTHR21659:SF57">
    <property type="entry name" value="PLASMA MEMBRANE PROTEOLIPID 31"/>
    <property type="match status" value="1"/>
</dbReference>
<evidence type="ECO:0000313" key="8">
    <source>
        <dbReference type="EMBL" id="CCE78676.1"/>
    </source>
</evidence>
<comment type="subcellular location">
    <subcellularLocation>
        <location evidence="1">Membrane</location>
    </subcellularLocation>
</comment>
<keyword evidence="4 7" id="KW-1133">Transmembrane helix</keyword>
<protein>
    <submittedName>
        <fullName evidence="8">Piso0_000703 protein</fullName>
    </submittedName>
</protein>
<name>G8YPU1_PICSO</name>
<evidence type="ECO:0000256" key="2">
    <source>
        <dbReference type="ARBA" id="ARBA00009530"/>
    </source>
</evidence>
<reference evidence="8 9" key="1">
    <citation type="journal article" date="2012" name="G3 (Bethesda)">
        <title>Pichia sorbitophila, an interspecies yeast hybrid reveals early steps of genome resolution following polyploidization.</title>
        <authorList>
            <person name="Leh Louis V."/>
            <person name="Despons L."/>
            <person name="Friedrich A."/>
            <person name="Martin T."/>
            <person name="Durrens P."/>
            <person name="Casaregola S."/>
            <person name="Neuveglise C."/>
            <person name="Fairhead C."/>
            <person name="Marck C."/>
            <person name="Cruz J.A."/>
            <person name="Straub M.L."/>
            <person name="Kugler V."/>
            <person name="Sacerdot C."/>
            <person name="Uzunov Z."/>
            <person name="Thierry A."/>
            <person name="Weiss S."/>
            <person name="Bleykasten C."/>
            <person name="De Montigny J."/>
            <person name="Jacques N."/>
            <person name="Jung P."/>
            <person name="Lemaire M."/>
            <person name="Mallet S."/>
            <person name="Morel G."/>
            <person name="Richard G.F."/>
            <person name="Sarkar A."/>
            <person name="Savel G."/>
            <person name="Schacherer J."/>
            <person name="Seret M.L."/>
            <person name="Talla E."/>
            <person name="Samson G."/>
            <person name="Jubin C."/>
            <person name="Poulain J."/>
            <person name="Vacherie B."/>
            <person name="Barbe V."/>
            <person name="Pelletier E."/>
            <person name="Sherman D.J."/>
            <person name="Westhof E."/>
            <person name="Weissenbach J."/>
            <person name="Baret P.V."/>
            <person name="Wincker P."/>
            <person name="Gaillardin C."/>
            <person name="Dujon B."/>
            <person name="Souciet J.L."/>
        </authorList>
    </citation>
    <scope>NUCLEOTIDE SEQUENCE [LARGE SCALE GENOMIC DNA]</scope>
    <source>
        <strain evidence="9">ATCC MYA-4447 / BCRC 22081 / CBS 7064 / NBRC 10061 / NRRL Y-12695</strain>
    </source>
</reference>
<feature type="region of interest" description="Disordered" evidence="6">
    <location>
        <begin position="106"/>
        <end position="142"/>
    </location>
</feature>
<keyword evidence="5 7" id="KW-0472">Membrane</keyword>
<dbReference type="Proteomes" id="UP000005222">
    <property type="component" value="Chromosome D"/>
</dbReference>
<evidence type="ECO:0000256" key="1">
    <source>
        <dbReference type="ARBA" id="ARBA00004370"/>
    </source>
</evidence>
<evidence type="ECO:0000313" key="9">
    <source>
        <dbReference type="Proteomes" id="UP000005222"/>
    </source>
</evidence>
<dbReference type="InterPro" id="IPR000612">
    <property type="entry name" value="PMP3"/>
</dbReference>
<accession>G8YPU1</accession>
<evidence type="ECO:0000256" key="4">
    <source>
        <dbReference type="ARBA" id="ARBA00022989"/>
    </source>
</evidence>
<dbReference type="FunCoup" id="G8YPU1">
    <property type="interactions" value="542"/>
</dbReference>
<organism evidence="8 9">
    <name type="scientific">Pichia sorbitophila (strain ATCC MYA-4447 / BCRC 22081 / CBS 7064 / NBRC 10061 / NRRL Y-12695)</name>
    <name type="common">Hybrid yeast</name>
    <dbReference type="NCBI Taxonomy" id="559304"/>
    <lineage>
        <taxon>Eukaryota</taxon>
        <taxon>Fungi</taxon>
        <taxon>Dikarya</taxon>
        <taxon>Ascomycota</taxon>
        <taxon>Saccharomycotina</taxon>
        <taxon>Pichiomycetes</taxon>
        <taxon>Debaryomycetaceae</taxon>
        <taxon>Millerozyma</taxon>
    </lineage>
</organism>
<dbReference type="PANTHER" id="PTHR21659">
    <property type="entry name" value="HYDROPHOBIC PROTEIN RCI2 LOW TEMPERATURE AND SALT RESPONSIVE PROTEIN LTI6 -RELATED"/>
    <property type="match status" value="1"/>
</dbReference>
<dbReference type="AlphaFoldDB" id="G8YPU1"/>
<feature type="compositionally biased region" description="Basic and acidic residues" evidence="6">
    <location>
        <begin position="132"/>
        <end position="142"/>
    </location>
</feature>
<dbReference type="STRING" id="559304.G8YPU1"/>
<dbReference type="InParanoid" id="G8YPU1"/>
<evidence type="ECO:0000256" key="5">
    <source>
        <dbReference type="ARBA" id="ARBA00023136"/>
    </source>
</evidence>
<dbReference type="HOGENOM" id="CLU_107649_0_0_1"/>
<feature type="transmembrane region" description="Helical" evidence="7">
    <location>
        <begin position="36"/>
        <end position="57"/>
    </location>
</feature>
<evidence type="ECO:0000256" key="3">
    <source>
        <dbReference type="ARBA" id="ARBA00022692"/>
    </source>
</evidence>
<proteinExistence type="inferred from homology"/>
<evidence type="ECO:0000256" key="7">
    <source>
        <dbReference type="SAM" id="Phobius"/>
    </source>
</evidence>
<dbReference type="eggNOG" id="KOG1773">
    <property type="taxonomic scope" value="Eukaryota"/>
</dbReference>
<feature type="transmembrane region" description="Helical" evidence="7">
    <location>
        <begin position="7"/>
        <end position="30"/>
    </location>
</feature>
<sequence length="142" mass="16072">MTFSDCLADVCLVVLSVLFPPLPVWIISGICSCDSLINILLSLLGFLPGVLHSWYIISSPERRAWMYRGNHTRTAYDIENQIPRHGSPQEHHCHHHYHIRADDVSQNSTPPMTYPNYGSTNNDVDNPPAYSEVERGINKVQT</sequence>
<keyword evidence="9" id="KW-1185">Reference proteome</keyword>
<dbReference type="GO" id="GO:0016020">
    <property type="term" value="C:membrane"/>
    <property type="evidence" value="ECO:0007669"/>
    <property type="project" value="UniProtKB-SubCell"/>
</dbReference>